<name>A0ACC7LLN9_9FLAO</name>
<sequence length="377" mass="41528">MKKPILVTAIALLLLACSQKPQGYTITGNLTGEVENGTQVFLRKMGENMVPVDVDTTTVENGMYVFSGEPVDAPEVHYVFIDKLLGYSPVILENSEVMVTAHKDSLGLPKLAGGPQNGFFADYMENSQAISSKVRSIQEDYQKAALAKDEATTVALNDEMNDLQDEAREFDVNFIKENPDALISVLLLERVIASRMFPMDEVQTLYDGLSENMRKTGTAKKVLDQLEEMKLMVEREKSTEIGAKAPLFSGPTPDGKELALADAMGKVTLVDFWAAWCKPCRAENPNVLKVYNKYHNKGLNIVGVSLDRKAEDWNKAIADDGLVWSQISNLAYFNDPIAKLYNVDAIPAAFLLDENGVIVGKNLRGAALEEKVAELLN</sequence>
<accession>A0ACC7LLN9</accession>
<protein>
    <submittedName>
        <fullName evidence="1">Thioredoxin-like domain-containing protein</fullName>
    </submittedName>
</protein>
<evidence type="ECO:0000313" key="2">
    <source>
        <dbReference type="Proteomes" id="UP001595191"/>
    </source>
</evidence>
<gene>
    <name evidence="1" type="ORF">ACEZ3G_10745</name>
</gene>
<dbReference type="EMBL" id="JBHFPV010000002">
    <property type="protein sequence ID" value="MFH6603955.1"/>
    <property type="molecule type" value="Genomic_DNA"/>
</dbReference>
<reference evidence="1" key="1">
    <citation type="submission" date="2024-09" db="EMBL/GenBank/DDBJ databases">
        <authorList>
            <person name="Liu J."/>
        </authorList>
    </citation>
    <scope>NUCLEOTIDE SEQUENCE</scope>
    <source>
        <strain evidence="1">NBU2967</strain>
    </source>
</reference>
<proteinExistence type="predicted"/>
<evidence type="ECO:0000313" key="1">
    <source>
        <dbReference type="EMBL" id="MFH6603955.1"/>
    </source>
</evidence>
<dbReference type="Proteomes" id="UP001595191">
    <property type="component" value="Unassembled WGS sequence"/>
</dbReference>
<keyword evidence="2" id="KW-1185">Reference proteome</keyword>
<organism evidence="1 2">
    <name type="scientific">Meishania litoralis</name>
    <dbReference type="NCBI Taxonomy" id="3434685"/>
    <lineage>
        <taxon>Bacteria</taxon>
        <taxon>Pseudomonadati</taxon>
        <taxon>Bacteroidota</taxon>
        <taxon>Flavobacteriia</taxon>
        <taxon>Flavobacteriales</taxon>
        <taxon>Flavobacteriaceae</taxon>
        <taxon>Meishania</taxon>
    </lineage>
</organism>
<comment type="caution">
    <text evidence="1">The sequence shown here is derived from an EMBL/GenBank/DDBJ whole genome shotgun (WGS) entry which is preliminary data.</text>
</comment>